<dbReference type="InterPro" id="IPR038721">
    <property type="entry name" value="IS701-like_DDE_dom"/>
</dbReference>
<evidence type="ECO:0000313" key="3">
    <source>
        <dbReference type="Proteomes" id="UP000494363"/>
    </source>
</evidence>
<dbReference type="Proteomes" id="UP000494363">
    <property type="component" value="Unassembled WGS sequence"/>
</dbReference>
<accession>A0A6J5FC04</accession>
<proteinExistence type="predicted"/>
<sequence length="117" mass="13344">MATCRMDWRATPDGVRHLIERAQWDADGTRDVLCRYVIQRLGERDVVLLEDETGFVRTGLHPVGVQRQYSSTAGRIENSQIDVFLYYTGHGGSAFVMCLRCGPTIPRAARRRTFQIQ</sequence>
<keyword evidence="3" id="KW-1185">Reference proteome</keyword>
<reference evidence="2 3" key="1">
    <citation type="submission" date="2020-04" db="EMBL/GenBank/DDBJ databases">
        <authorList>
            <person name="De Canck E."/>
        </authorList>
    </citation>
    <scope>NUCLEOTIDE SEQUENCE [LARGE SCALE GENOMIC DNA]</scope>
    <source>
        <strain evidence="2 3">LMG 29542</strain>
    </source>
</reference>
<evidence type="ECO:0000313" key="2">
    <source>
        <dbReference type="EMBL" id="CAB3774987.1"/>
    </source>
</evidence>
<dbReference type="PANTHER" id="PTHR33627">
    <property type="entry name" value="TRANSPOSASE"/>
    <property type="match status" value="1"/>
</dbReference>
<dbReference type="AlphaFoldDB" id="A0A6J5FC04"/>
<dbReference type="PANTHER" id="PTHR33627:SF1">
    <property type="entry name" value="TRANSPOSASE"/>
    <property type="match status" value="1"/>
</dbReference>
<dbReference type="EMBL" id="CADIKH010000222">
    <property type="protein sequence ID" value="CAB3774987.1"/>
    <property type="molecule type" value="Genomic_DNA"/>
</dbReference>
<dbReference type="Pfam" id="PF13546">
    <property type="entry name" value="DDE_5"/>
    <property type="match status" value="1"/>
</dbReference>
<gene>
    <name evidence="2" type="ORF">LMG29542_08369</name>
</gene>
<evidence type="ECO:0000259" key="1">
    <source>
        <dbReference type="Pfam" id="PF13546"/>
    </source>
</evidence>
<dbReference type="InterPro" id="IPR039365">
    <property type="entry name" value="IS701-like"/>
</dbReference>
<protein>
    <recommendedName>
        <fullName evidence="1">Transposase IS701-like DDE domain-containing protein</fullName>
    </recommendedName>
</protein>
<name>A0A6J5FC04_9BURK</name>
<organism evidence="2 3">
    <name type="scientific">Paraburkholderia humisilvae</name>
    <dbReference type="NCBI Taxonomy" id="627669"/>
    <lineage>
        <taxon>Bacteria</taxon>
        <taxon>Pseudomonadati</taxon>
        <taxon>Pseudomonadota</taxon>
        <taxon>Betaproteobacteria</taxon>
        <taxon>Burkholderiales</taxon>
        <taxon>Burkholderiaceae</taxon>
        <taxon>Paraburkholderia</taxon>
    </lineage>
</organism>
<feature type="domain" description="Transposase IS701-like DDE" evidence="1">
    <location>
        <begin position="10"/>
        <end position="104"/>
    </location>
</feature>